<evidence type="ECO:0000256" key="4">
    <source>
        <dbReference type="PROSITE-ProRule" id="PRU10141"/>
    </source>
</evidence>
<evidence type="ECO:0000256" key="1">
    <source>
        <dbReference type="ARBA" id="ARBA00012513"/>
    </source>
</evidence>
<dbReference type="Proteomes" id="UP000827549">
    <property type="component" value="Chromosome 2"/>
</dbReference>
<feature type="binding site" evidence="4">
    <location>
        <position position="61"/>
    </location>
    <ligand>
        <name>ATP</name>
        <dbReference type="ChEBI" id="CHEBI:30616"/>
    </ligand>
</feature>
<dbReference type="AlphaFoldDB" id="A0AAF0Y2D9"/>
<feature type="compositionally biased region" description="Basic and acidic residues" evidence="5">
    <location>
        <begin position="196"/>
        <end position="212"/>
    </location>
</feature>
<dbReference type="EMBL" id="CP086715">
    <property type="protein sequence ID" value="WOO78820.1"/>
    <property type="molecule type" value="Genomic_DNA"/>
</dbReference>
<feature type="compositionally biased region" description="Basic and acidic residues" evidence="5">
    <location>
        <begin position="708"/>
        <end position="718"/>
    </location>
</feature>
<keyword evidence="7" id="KW-0808">Transferase</keyword>
<dbReference type="InterPro" id="IPR011009">
    <property type="entry name" value="Kinase-like_dom_sf"/>
</dbReference>
<feature type="region of interest" description="Disordered" evidence="5">
    <location>
        <begin position="497"/>
        <end position="516"/>
    </location>
</feature>
<evidence type="ECO:0000256" key="2">
    <source>
        <dbReference type="ARBA" id="ARBA00022741"/>
    </source>
</evidence>
<organism evidence="7 8">
    <name type="scientific">Vanrija pseudolonga</name>
    <dbReference type="NCBI Taxonomy" id="143232"/>
    <lineage>
        <taxon>Eukaryota</taxon>
        <taxon>Fungi</taxon>
        <taxon>Dikarya</taxon>
        <taxon>Basidiomycota</taxon>
        <taxon>Agaricomycotina</taxon>
        <taxon>Tremellomycetes</taxon>
        <taxon>Trichosporonales</taxon>
        <taxon>Trichosporonaceae</taxon>
        <taxon>Vanrija</taxon>
    </lineage>
</organism>
<feature type="region of interest" description="Disordered" evidence="5">
    <location>
        <begin position="393"/>
        <end position="425"/>
    </location>
</feature>
<dbReference type="InterPro" id="IPR008271">
    <property type="entry name" value="Ser/Thr_kinase_AS"/>
</dbReference>
<feature type="region of interest" description="Disordered" evidence="5">
    <location>
        <begin position="636"/>
        <end position="735"/>
    </location>
</feature>
<reference evidence="7" key="1">
    <citation type="submission" date="2023-10" db="EMBL/GenBank/DDBJ databases">
        <authorList>
            <person name="Noh H."/>
        </authorList>
    </citation>
    <scope>NUCLEOTIDE SEQUENCE</scope>
    <source>
        <strain evidence="7">DUCC4014</strain>
    </source>
</reference>
<feature type="compositionally biased region" description="Low complexity" evidence="5">
    <location>
        <begin position="471"/>
        <end position="486"/>
    </location>
</feature>
<keyword evidence="8" id="KW-1185">Reference proteome</keyword>
<dbReference type="PROSITE" id="PS00107">
    <property type="entry name" value="PROTEIN_KINASE_ATP"/>
    <property type="match status" value="1"/>
</dbReference>
<evidence type="ECO:0000256" key="3">
    <source>
        <dbReference type="ARBA" id="ARBA00022840"/>
    </source>
</evidence>
<evidence type="ECO:0000313" key="7">
    <source>
        <dbReference type="EMBL" id="WOO78820.1"/>
    </source>
</evidence>
<feature type="region of interest" description="Disordered" evidence="5">
    <location>
        <begin position="550"/>
        <end position="576"/>
    </location>
</feature>
<keyword evidence="7" id="KW-0418">Kinase</keyword>
<dbReference type="Gene3D" id="1.10.510.10">
    <property type="entry name" value="Transferase(Phosphotransferase) domain 1"/>
    <property type="match status" value="2"/>
</dbReference>
<feature type="region of interest" description="Disordered" evidence="5">
    <location>
        <begin position="441"/>
        <end position="486"/>
    </location>
</feature>
<dbReference type="PANTHER" id="PTHR48012:SF16">
    <property type="entry name" value="NON-SPECIFIC SERINE_THREONINE PROTEIN KINASE"/>
    <property type="match status" value="1"/>
</dbReference>
<keyword evidence="3 4" id="KW-0067">ATP-binding</keyword>
<accession>A0AAF0Y2D9</accession>
<dbReference type="PANTHER" id="PTHR48012">
    <property type="entry name" value="STERILE20-LIKE KINASE, ISOFORM B-RELATED"/>
    <property type="match status" value="1"/>
</dbReference>
<dbReference type="PROSITE" id="PS00108">
    <property type="entry name" value="PROTEIN_KINASE_ST"/>
    <property type="match status" value="1"/>
</dbReference>
<dbReference type="SUPFAM" id="SSF56112">
    <property type="entry name" value="Protein kinase-like (PK-like)"/>
    <property type="match status" value="1"/>
</dbReference>
<dbReference type="GO" id="GO:0005737">
    <property type="term" value="C:cytoplasm"/>
    <property type="evidence" value="ECO:0007669"/>
    <property type="project" value="TreeGrafter"/>
</dbReference>
<dbReference type="PROSITE" id="PS50011">
    <property type="entry name" value="PROTEIN_KINASE_DOM"/>
    <property type="match status" value="1"/>
</dbReference>
<sequence length="735" mass="78849">MAGDTHHQGMLDDASWLPFTSDAADYDLGAPVGFGASSTVYAAVFNVPGALDGEWHPCAIKVSSASSDLGQLSREARLLGLCRHQNVLRVLATFTLPPDHTRVAIVTPLIEGGSLAGVLEWRKRNAAAGSSRHSAALDEDETKAVIRQVIDGLGYLHANGFLHRDLKAGNLLLQPDGTVLLADFGVGGDMNTPRTPAEERPPPVDSVRFDRPGLHILPKPSTAARPVLVKEIGKRQSFVGTPSWMAPEVILGQLYDAKADMWSLGITIIELAQGSPPRNGKVSDVLTATATTAPPKLDKAFSKQMREFVDLCLQKDPALRPTAAKLAEHPWLRGAKKPSFLAESLLGELPGLRDRQELRRVPTSSSIVSGAPSWDFGYSVPPSPVARFGPPLVSSPTATSPEGFPGISGYRPQSRASSRGGDWISSSPRISLHQWAERTAAEASLPPTPVETGYSSAWPSPRRTGSDSGRPRSGASAAPPTAGAAAARIIRRGKSVSFSDGLNNAPDFESPLRRSAAMPPEDDAVVLEQPETPTLASSPVNAMRQLALADSPQPSRPLAINIPQSGSRDRTPVGSVDHGYEGTAARLLERHDARPLAISIPQPHSRDRTPVGSVDHSHEGTAARLLDRHDARGLAITIPQSDSRDRTPSGSVDHSHDIFPRPLAINIPPIPSRDRTPAGSVDYNHDVPMIRVPSKEKHGWLHRSKSEKKKDQPKEPKEGFTAIVGSVFSHRRKRS</sequence>
<evidence type="ECO:0000259" key="6">
    <source>
        <dbReference type="PROSITE" id="PS50011"/>
    </source>
</evidence>
<proteinExistence type="predicted"/>
<dbReference type="InterPro" id="IPR017441">
    <property type="entry name" value="Protein_kinase_ATP_BS"/>
</dbReference>
<feature type="compositionally biased region" description="Basic and acidic residues" evidence="5">
    <location>
        <begin position="642"/>
        <end position="659"/>
    </location>
</feature>
<dbReference type="Pfam" id="PF00069">
    <property type="entry name" value="Pkinase"/>
    <property type="match status" value="2"/>
</dbReference>
<name>A0AAF0Y2D9_9TREE</name>
<feature type="domain" description="Protein kinase" evidence="6">
    <location>
        <begin position="26"/>
        <end position="332"/>
    </location>
</feature>
<dbReference type="EC" id="2.7.11.1" evidence="1"/>
<dbReference type="InterPro" id="IPR050629">
    <property type="entry name" value="STE20/SPS1-PAK"/>
</dbReference>
<evidence type="ECO:0000256" key="5">
    <source>
        <dbReference type="SAM" id="MobiDB-lite"/>
    </source>
</evidence>
<dbReference type="GO" id="GO:0004674">
    <property type="term" value="F:protein serine/threonine kinase activity"/>
    <property type="evidence" value="ECO:0007669"/>
    <property type="project" value="UniProtKB-EC"/>
</dbReference>
<dbReference type="SMART" id="SM00220">
    <property type="entry name" value="S_TKc"/>
    <property type="match status" value="1"/>
</dbReference>
<dbReference type="RefSeq" id="XP_062624852.1">
    <property type="nucleotide sequence ID" value="XM_062768868.1"/>
</dbReference>
<keyword evidence="2 4" id="KW-0547">Nucleotide-binding</keyword>
<dbReference type="GO" id="GO:0005524">
    <property type="term" value="F:ATP binding"/>
    <property type="evidence" value="ECO:0007669"/>
    <property type="project" value="UniProtKB-UniRule"/>
</dbReference>
<dbReference type="InterPro" id="IPR000719">
    <property type="entry name" value="Prot_kinase_dom"/>
</dbReference>
<protein>
    <recommendedName>
        <fullName evidence="1">non-specific serine/threonine protein kinase</fullName>
        <ecNumber evidence="1">2.7.11.1</ecNumber>
    </recommendedName>
</protein>
<feature type="region of interest" description="Disordered" evidence="5">
    <location>
        <begin position="192"/>
        <end position="212"/>
    </location>
</feature>
<dbReference type="GeneID" id="87805606"/>
<gene>
    <name evidence="7" type="primary">OXSR1</name>
    <name evidence="7" type="ORF">LOC62_02G002358</name>
</gene>
<evidence type="ECO:0000313" key="8">
    <source>
        <dbReference type="Proteomes" id="UP000827549"/>
    </source>
</evidence>